<feature type="region of interest" description="Disordered" evidence="1">
    <location>
        <begin position="961"/>
        <end position="1000"/>
    </location>
</feature>
<dbReference type="InterPro" id="IPR015915">
    <property type="entry name" value="Kelch-typ_b-propeller"/>
</dbReference>
<dbReference type="Gene3D" id="2.120.10.80">
    <property type="entry name" value="Kelch-type beta propeller"/>
    <property type="match status" value="1"/>
</dbReference>
<reference evidence="3 4" key="1">
    <citation type="journal article" date="2018" name="Front. Microbiol.">
        <title>Genome-Wide Analysis of Corynespora cassiicola Leaf Fall Disease Putative Effectors.</title>
        <authorList>
            <person name="Lopez D."/>
            <person name="Ribeiro S."/>
            <person name="Label P."/>
            <person name="Fumanal B."/>
            <person name="Venisse J.S."/>
            <person name="Kohler A."/>
            <person name="de Oliveira R.R."/>
            <person name="Labutti K."/>
            <person name="Lipzen A."/>
            <person name="Lail K."/>
            <person name="Bauer D."/>
            <person name="Ohm R.A."/>
            <person name="Barry K.W."/>
            <person name="Spatafora J."/>
            <person name="Grigoriev I.V."/>
            <person name="Martin F.M."/>
            <person name="Pujade-Renaud V."/>
        </authorList>
    </citation>
    <scope>NUCLEOTIDE SEQUENCE [LARGE SCALE GENOMIC DNA]</scope>
    <source>
        <strain evidence="3 4">Philippines</strain>
    </source>
</reference>
<keyword evidence="2" id="KW-0812">Transmembrane</keyword>
<accession>A0A2T2NGJ1</accession>
<feature type="compositionally biased region" description="Polar residues" evidence="1">
    <location>
        <begin position="1069"/>
        <end position="1081"/>
    </location>
</feature>
<feature type="compositionally biased region" description="Polar residues" evidence="1">
    <location>
        <begin position="760"/>
        <end position="770"/>
    </location>
</feature>
<name>A0A2T2NGJ1_CORCC</name>
<feature type="compositionally biased region" description="Polar residues" evidence="1">
    <location>
        <begin position="847"/>
        <end position="867"/>
    </location>
</feature>
<evidence type="ECO:0008006" key="5">
    <source>
        <dbReference type="Google" id="ProtNLM"/>
    </source>
</evidence>
<evidence type="ECO:0000313" key="4">
    <source>
        <dbReference type="Proteomes" id="UP000240883"/>
    </source>
</evidence>
<evidence type="ECO:0000256" key="2">
    <source>
        <dbReference type="SAM" id="Phobius"/>
    </source>
</evidence>
<feature type="compositionally biased region" description="Low complexity" evidence="1">
    <location>
        <begin position="887"/>
        <end position="901"/>
    </location>
</feature>
<sequence length="1123" mass="121289">VPSTMARLPYSPTHLLQNASSSLLYVFRPAGGSMSSHFEFGTVDVSSTVASAHLPFTTLYAGLPFVAPTDQRPFTPVLGNGGNITVYTGDCESGAAGAEVWTFTPHLSEKSGNGTWRQQQLSHPPDAAGHQAVIGPNYLNAGMAFSPVVDGDAMDMSAYFFGGMCPFQTNTNDDSSAPEWQSSANYSNLMVTLEPAQDGTASLNYDIGVSTSRGPPIPEAGFTLTPLSASYSTRDDGTQTQQQNFVLVGGHTSSAFINMSQVALFSLPQQTWSFVPVSQPDTSRTDLAVRNDVDTVDPRSGHSAVLAPDGQSIVVFGGWVGDVDTPAEPQLAILNIGDSYGGEGEWRWTVPDASGPGLPESLGIYGHGATMLPGGVMMIMGGYSIPKPSSRPRRQQPQAANSQTLLFNITSNSWITEYSPPAQVSSNSSDDGPLSSTMQKAGLGIGLGVGVAAVISLLVFYFCYTRRLRKQREERERQLHELAMSTHRNIDPLSPGLDGRGSHGDALDYFDAQTDQHVYGQRNGWRQTQGHEAERTGLLVEIPSPTRGLRRNLSVRNGHHMTSFEERRAMGPGHHIHPIDELEEEQEDRVNDQTPLNSQQPEMSERPHRPGASIFDNAPHFDPFVDSDRSSGEKQLFEPESSSPAREKAEERHHSMTHTPTAPSKASSDRTGSNLSDRSTRSTLSSSSGAGTVSRSASIRAAAILNTAANASSSPFKTPDASPTADKAKRHSGGGWQSPTEPRTQSFTSIRSNGRADGDSFTTARTSFMQLQAEGETLLGGNPDRARPGTSSSSKGSNSHTLPNTEGTMSRADTVTAATSVADGPSATGSKVRRRSWLGSVKRALMRSSTTADRTRSLTKSVPTLETYTDVPPGSTTTSPTDHRKSFPSSSPPRRAASDASFWQSKRGMQDWLDDEMDPNDPKARWRRNSGDDWGAPEDALYMEKERRRREWRQRNSMLVDLDDSAEHTGTQKPAIQPRELGHLRADDRPATPADEEDWDVEAAVERRVVQVMFTVPKSKLRVVNADVERSSVLSLPRQNSDDGVAGEPSSSPSPRVKDLAGRFEQLGTPRQVSLQGSLRTSPRPSPSPSIASLKVRKKNSSSSVAIQSPRILSGKGKHRAVS</sequence>
<dbReference type="AlphaFoldDB" id="A0A2T2NGJ1"/>
<keyword evidence="2" id="KW-1133">Transmembrane helix</keyword>
<evidence type="ECO:0000313" key="3">
    <source>
        <dbReference type="EMBL" id="PSN64148.1"/>
    </source>
</evidence>
<keyword evidence="4" id="KW-1185">Reference proteome</keyword>
<feature type="compositionally biased region" description="Basic and acidic residues" evidence="1">
    <location>
        <begin position="645"/>
        <end position="654"/>
    </location>
</feature>
<gene>
    <name evidence="3" type="ORF">BS50DRAFT_499246</name>
</gene>
<organism evidence="3 4">
    <name type="scientific">Corynespora cassiicola Philippines</name>
    <dbReference type="NCBI Taxonomy" id="1448308"/>
    <lineage>
        <taxon>Eukaryota</taxon>
        <taxon>Fungi</taxon>
        <taxon>Dikarya</taxon>
        <taxon>Ascomycota</taxon>
        <taxon>Pezizomycotina</taxon>
        <taxon>Dothideomycetes</taxon>
        <taxon>Pleosporomycetidae</taxon>
        <taxon>Pleosporales</taxon>
        <taxon>Corynesporascaceae</taxon>
        <taxon>Corynespora</taxon>
    </lineage>
</organism>
<dbReference type="EMBL" id="KZ678139">
    <property type="protein sequence ID" value="PSN64148.1"/>
    <property type="molecule type" value="Genomic_DNA"/>
</dbReference>
<feature type="compositionally biased region" description="Basic and acidic residues" evidence="1">
    <location>
        <begin position="980"/>
        <end position="990"/>
    </location>
</feature>
<feature type="non-terminal residue" evidence="3">
    <location>
        <position position="1"/>
    </location>
</feature>
<dbReference type="Proteomes" id="UP000240883">
    <property type="component" value="Unassembled WGS sequence"/>
</dbReference>
<feature type="compositionally biased region" description="Polar residues" evidence="1">
    <location>
        <begin position="592"/>
        <end position="602"/>
    </location>
</feature>
<protein>
    <recommendedName>
        <fullName evidence="5">Galactose oxidase</fullName>
    </recommendedName>
</protein>
<dbReference type="STRING" id="1448308.A0A2T2NGJ1"/>
<feature type="compositionally biased region" description="Basic and acidic residues" evidence="1">
    <location>
        <begin position="626"/>
        <end position="637"/>
    </location>
</feature>
<keyword evidence="2" id="KW-0472">Membrane</keyword>
<feature type="compositionally biased region" description="Polar residues" evidence="1">
    <location>
        <begin position="657"/>
        <end position="672"/>
    </location>
</feature>
<feature type="region of interest" description="Disordered" evidence="1">
    <location>
        <begin position="583"/>
        <end position="695"/>
    </location>
</feature>
<feature type="compositionally biased region" description="Polar residues" evidence="1">
    <location>
        <begin position="737"/>
        <end position="752"/>
    </location>
</feature>
<dbReference type="InterPro" id="IPR011043">
    <property type="entry name" value="Gal_Oxase/kelch_b-propeller"/>
</dbReference>
<evidence type="ECO:0000256" key="1">
    <source>
        <dbReference type="SAM" id="MobiDB-lite"/>
    </source>
</evidence>
<feature type="compositionally biased region" description="Low complexity" evidence="1">
    <location>
        <begin position="812"/>
        <end position="823"/>
    </location>
</feature>
<dbReference type="SUPFAM" id="SSF50965">
    <property type="entry name" value="Galactose oxidase, central domain"/>
    <property type="match status" value="1"/>
</dbReference>
<feature type="region of interest" description="Disordered" evidence="1">
    <location>
        <begin position="707"/>
        <end position="940"/>
    </location>
</feature>
<dbReference type="PANTHER" id="PTHR23244">
    <property type="entry name" value="KELCH REPEAT DOMAIN"/>
    <property type="match status" value="1"/>
</dbReference>
<feature type="region of interest" description="Disordered" evidence="1">
    <location>
        <begin position="1026"/>
        <end position="1123"/>
    </location>
</feature>
<feature type="transmembrane region" description="Helical" evidence="2">
    <location>
        <begin position="443"/>
        <end position="464"/>
    </location>
</feature>
<feature type="compositionally biased region" description="Low complexity" evidence="1">
    <location>
        <begin position="673"/>
        <end position="695"/>
    </location>
</feature>
<proteinExistence type="predicted"/>
<dbReference type="OrthoDB" id="205993at2759"/>